<dbReference type="AlphaFoldDB" id="G5ALQ0"/>
<evidence type="ECO:0000256" key="5">
    <source>
        <dbReference type="ARBA" id="ARBA00022691"/>
    </source>
</evidence>
<dbReference type="GO" id="GO:0034246">
    <property type="term" value="F:mitochondrial transcription factor activity"/>
    <property type="evidence" value="ECO:0007669"/>
    <property type="project" value="TreeGrafter"/>
</dbReference>
<dbReference type="InterPro" id="IPR001737">
    <property type="entry name" value="KsgA/Erm"/>
</dbReference>
<evidence type="ECO:0000256" key="1">
    <source>
        <dbReference type="ARBA" id="ARBA00004173"/>
    </source>
</evidence>
<evidence type="ECO:0000313" key="14">
    <source>
        <dbReference type="EMBL" id="EHA97960.1"/>
    </source>
</evidence>
<comment type="caution">
    <text evidence="11">Lacks conserved residue(s) required for the propagation of feature annotation.</text>
</comment>
<dbReference type="eggNOG" id="KOG0820">
    <property type="taxonomic scope" value="Eukaryota"/>
</dbReference>
<comment type="subcellular location">
    <subcellularLocation>
        <location evidence="1">Mitochondrion</location>
    </subcellularLocation>
</comment>
<evidence type="ECO:0000256" key="8">
    <source>
        <dbReference type="ARBA" id="ARBA00023015"/>
    </source>
</evidence>
<sequence length="399" mass="45431">MWGPAAVLPPRRTPSVLAGVGRFCFWRSAAAMRKDLGAIPRRGRSDSCPKLLPYEGPRESTPTSTYGLFSKGSVLSPTLAATLVQILQLGENGHRHIIMECNPRHGILTKALLKTGASVIALESDKSFIPHVKSLGGKLNGKLQVVHCDFFKMDPDNHNTVRPPVVLSQELFPSLGIKANSWSEDIPFKVVGIFPQKNEMKPLWKLLHDVYTCSSIYRYGRVQLCMFISESQYEKLIADPTNPNLYHVLSVLWQVSCEIKLLYKVSKILLHFKREALDGHIKKRQPAAKCSSKHQNLCFIQITPRKTLFTEYLTPINYDIFFHMVKQCFGRRSAFLTHHLHSLTPYDPVTILNKAKIETNMKTCDMYPQGYKHLFETIERSSDNDSKWLYDRLLEDIVC</sequence>
<comment type="similarity">
    <text evidence="11 12">Belongs to the class I-like SAM-binding methyltransferase superfamily. rRNA adenine N(6)-methyltransferase family.</text>
</comment>
<dbReference type="InterPro" id="IPR029063">
    <property type="entry name" value="SAM-dependent_MTases_sf"/>
</dbReference>
<feature type="binding site" evidence="11">
    <location>
        <position position="74"/>
    </location>
    <ligand>
        <name>S-adenosyl-L-methionine</name>
        <dbReference type="ChEBI" id="CHEBI:59789"/>
    </ligand>
</feature>
<dbReference type="SUPFAM" id="SSF53335">
    <property type="entry name" value="S-adenosyl-L-methionine-dependent methyltransferases"/>
    <property type="match status" value="1"/>
</dbReference>
<evidence type="ECO:0000256" key="6">
    <source>
        <dbReference type="ARBA" id="ARBA00022884"/>
    </source>
</evidence>
<evidence type="ECO:0000259" key="13">
    <source>
        <dbReference type="SMART" id="SM00650"/>
    </source>
</evidence>
<dbReference type="PROSITE" id="PS51689">
    <property type="entry name" value="SAM_RNA_A_N6_MT"/>
    <property type="match status" value="1"/>
</dbReference>
<dbReference type="FunCoup" id="G5ALQ0">
    <property type="interactions" value="1257"/>
</dbReference>
<reference evidence="14 15" key="1">
    <citation type="journal article" date="2011" name="Nature">
        <title>Genome sequencing reveals insights into physiology and longevity of the naked mole rat.</title>
        <authorList>
            <person name="Kim E.B."/>
            <person name="Fang X."/>
            <person name="Fushan A.A."/>
            <person name="Huang Z."/>
            <person name="Lobanov A.V."/>
            <person name="Han L."/>
            <person name="Marino S.M."/>
            <person name="Sun X."/>
            <person name="Turanov A.A."/>
            <person name="Yang P."/>
            <person name="Yim S.H."/>
            <person name="Zhao X."/>
            <person name="Kasaikina M.V."/>
            <person name="Stoletzki N."/>
            <person name="Peng C."/>
            <person name="Polak P."/>
            <person name="Xiong Z."/>
            <person name="Kiezun A."/>
            <person name="Zhu Y."/>
            <person name="Chen Y."/>
            <person name="Kryukov G.V."/>
            <person name="Zhang Q."/>
            <person name="Peshkin L."/>
            <person name="Yang L."/>
            <person name="Bronson R.T."/>
            <person name="Buffenstein R."/>
            <person name="Wang B."/>
            <person name="Han C."/>
            <person name="Li Q."/>
            <person name="Chen L."/>
            <person name="Zhao W."/>
            <person name="Sunyaev S.R."/>
            <person name="Park T.J."/>
            <person name="Zhang G."/>
            <person name="Wang J."/>
            <person name="Gladyshev V.N."/>
        </authorList>
    </citation>
    <scope>NUCLEOTIDE SEQUENCE [LARGE SCALE GENOMIC DNA]</scope>
</reference>
<keyword evidence="5 11" id="KW-0949">S-adenosyl-L-methionine</keyword>
<keyword evidence="6 11" id="KW-0694">RNA-binding</keyword>
<dbReference type="GO" id="GO:0006391">
    <property type="term" value="P:transcription initiation at mitochondrial promoter"/>
    <property type="evidence" value="ECO:0007669"/>
    <property type="project" value="TreeGrafter"/>
</dbReference>
<dbReference type="SMART" id="SM00650">
    <property type="entry name" value="rADc"/>
    <property type="match status" value="1"/>
</dbReference>
<dbReference type="PANTHER" id="PTHR11727">
    <property type="entry name" value="DIMETHYLADENOSINE TRANSFERASE"/>
    <property type="match status" value="1"/>
</dbReference>
<protein>
    <recommendedName>
        <fullName evidence="12">rRNA adenine N(6)-methyltransferase</fullName>
        <ecNumber evidence="12">2.1.1.-</ecNumber>
    </recommendedName>
</protein>
<evidence type="ECO:0000256" key="10">
    <source>
        <dbReference type="ARBA" id="ARBA00023163"/>
    </source>
</evidence>
<name>G5ALQ0_HETGA</name>
<dbReference type="Pfam" id="PF00398">
    <property type="entry name" value="RrnaAD"/>
    <property type="match status" value="1"/>
</dbReference>
<dbReference type="STRING" id="10181.G5ALQ0"/>
<evidence type="ECO:0000256" key="9">
    <source>
        <dbReference type="ARBA" id="ARBA00023128"/>
    </source>
</evidence>
<evidence type="ECO:0000313" key="15">
    <source>
        <dbReference type="Proteomes" id="UP000006813"/>
    </source>
</evidence>
<dbReference type="InterPro" id="IPR020598">
    <property type="entry name" value="rRNA_Ade_methylase_Trfase_N"/>
</dbReference>
<dbReference type="GO" id="GO:0003723">
    <property type="term" value="F:RNA binding"/>
    <property type="evidence" value="ECO:0007669"/>
    <property type="project" value="UniProtKB-UniRule"/>
</dbReference>
<keyword evidence="2 12" id="KW-0698">rRNA processing</keyword>
<evidence type="ECO:0000256" key="12">
    <source>
        <dbReference type="RuleBase" id="RU362106"/>
    </source>
</evidence>
<keyword evidence="4 11" id="KW-0808">Transferase</keyword>
<accession>G5ALQ0</accession>
<gene>
    <name evidence="14" type="ORF">GW7_07573</name>
</gene>
<keyword evidence="3 11" id="KW-0489">Methyltransferase</keyword>
<evidence type="ECO:0000256" key="2">
    <source>
        <dbReference type="ARBA" id="ARBA00022552"/>
    </source>
</evidence>
<dbReference type="GO" id="GO:0000179">
    <property type="term" value="F:rRNA (adenine-N6,N6-)-dimethyltransferase activity"/>
    <property type="evidence" value="ECO:0007669"/>
    <property type="project" value="UniProtKB-UniRule"/>
</dbReference>
<feature type="domain" description="Ribosomal RNA adenine methylase transferase N-terminal" evidence="13">
    <location>
        <begin position="79"/>
        <end position="276"/>
    </location>
</feature>
<dbReference type="GO" id="GO:0005759">
    <property type="term" value="C:mitochondrial matrix"/>
    <property type="evidence" value="ECO:0007669"/>
    <property type="project" value="TreeGrafter"/>
</dbReference>
<keyword evidence="8" id="KW-0805">Transcription regulation</keyword>
<dbReference type="Proteomes" id="UP000006813">
    <property type="component" value="Unassembled WGS sequence"/>
</dbReference>
<keyword evidence="9" id="KW-0496">Mitochondrion</keyword>
<feature type="binding site" evidence="11">
    <location>
        <position position="123"/>
    </location>
    <ligand>
        <name>S-adenosyl-L-methionine</name>
        <dbReference type="ChEBI" id="CHEBI:59789"/>
    </ligand>
</feature>
<dbReference type="InParanoid" id="G5ALQ0"/>
<dbReference type="EMBL" id="JH165880">
    <property type="protein sequence ID" value="EHA97960.1"/>
    <property type="molecule type" value="Genomic_DNA"/>
</dbReference>
<proteinExistence type="inferred from homology"/>
<evidence type="ECO:0000256" key="3">
    <source>
        <dbReference type="ARBA" id="ARBA00022603"/>
    </source>
</evidence>
<feature type="binding site" evidence="11">
    <location>
        <position position="149"/>
    </location>
    <ligand>
        <name>S-adenosyl-L-methionine</name>
        <dbReference type="ChEBI" id="CHEBI:59789"/>
    </ligand>
</feature>
<dbReference type="Gene3D" id="3.40.50.150">
    <property type="entry name" value="Vaccinia Virus protein VP39"/>
    <property type="match status" value="1"/>
</dbReference>
<evidence type="ECO:0000256" key="7">
    <source>
        <dbReference type="ARBA" id="ARBA00022946"/>
    </source>
</evidence>
<organism evidence="14 15">
    <name type="scientific">Heterocephalus glaber</name>
    <name type="common">Naked mole rat</name>
    <dbReference type="NCBI Taxonomy" id="10181"/>
    <lineage>
        <taxon>Eukaryota</taxon>
        <taxon>Metazoa</taxon>
        <taxon>Chordata</taxon>
        <taxon>Craniata</taxon>
        <taxon>Vertebrata</taxon>
        <taxon>Euteleostomi</taxon>
        <taxon>Mammalia</taxon>
        <taxon>Eutheria</taxon>
        <taxon>Euarchontoglires</taxon>
        <taxon>Glires</taxon>
        <taxon>Rodentia</taxon>
        <taxon>Hystricomorpha</taxon>
        <taxon>Bathyergidae</taxon>
        <taxon>Heterocephalus</taxon>
    </lineage>
</organism>
<evidence type="ECO:0000256" key="11">
    <source>
        <dbReference type="PROSITE-ProRule" id="PRU01026"/>
    </source>
</evidence>
<dbReference type="PANTHER" id="PTHR11727:SF13">
    <property type="entry name" value="DIMETHYLADENOSINE TRANSFERASE 2, MITOCHONDRIAL"/>
    <property type="match status" value="1"/>
</dbReference>
<dbReference type="PIRSF" id="PIRSF027833">
    <property type="entry name" value="MtTFB2"/>
    <property type="match status" value="1"/>
</dbReference>
<dbReference type="EC" id="2.1.1.-" evidence="12"/>
<keyword evidence="10" id="KW-0804">Transcription</keyword>
<keyword evidence="7" id="KW-0809">Transit peptide</keyword>
<evidence type="ECO:0000256" key="4">
    <source>
        <dbReference type="ARBA" id="ARBA00022679"/>
    </source>
</evidence>